<comment type="caution">
    <text evidence="2">The sequence shown here is derived from an EMBL/GenBank/DDBJ whole genome shotgun (WGS) entry which is preliminary data.</text>
</comment>
<keyword evidence="3" id="KW-1185">Reference proteome</keyword>
<keyword evidence="1" id="KW-0472">Membrane</keyword>
<dbReference type="Proteomes" id="UP001155128">
    <property type="component" value="Unassembled WGS sequence"/>
</dbReference>
<feature type="transmembrane region" description="Helical" evidence="1">
    <location>
        <begin position="12"/>
        <end position="31"/>
    </location>
</feature>
<organism evidence="2 3">
    <name type="scientific">Sphingomicrobium sediminis</name>
    <dbReference type="NCBI Taxonomy" id="2950949"/>
    <lineage>
        <taxon>Bacteria</taxon>
        <taxon>Pseudomonadati</taxon>
        <taxon>Pseudomonadota</taxon>
        <taxon>Alphaproteobacteria</taxon>
        <taxon>Sphingomonadales</taxon>
        <taxon>Sphingomonadaceae</taxon>
        <taxon>Sphingomicrobium</taxon>
    </lineage>
</organism>
<sequence length="138" mass="14362">MNIARPRRSDVTAAAIEASAIAGPVFAAWMVATNVTGTYAVDINIGQLIGFVAFLVLTVPFGFLLAIGPCWVLAHACISVDRMDDGLPDPGLWLVAGTASAAGLGWLLDFGEHTVSLALTGACCAMFARKRALDRANA</sequence>
<evidence type="ECO:0000256" key="1">
    <source>
        <dbReference type="SAM" id="Phobius"/>
    </source>
</evidence>
<evidence type="ECO:0000313" key="2">
    <source>
        <dbReference type="EMBL" id="MCM8556837.1"/>
    </source>
</evidence>
<gene>
    <name evidence="2" type="ORF">NDO55_03280</name>
</gene>
<dbReference type="RefSeq" id="WP_252112381.1">
    <property type="nucleotide sequence ID" value="NZ_JAMSHT010000001.1"/>
</dbReference>
<keyword evidence="1" id="KW-0812">Transmembrane</keyword>
<evidence type="ECO:0000313" key="3">
    <source>
        <dbReference type="Proteomes" id="UP001155128"/>
    </source>
</evidence>
<reference evidence="2" key="1">
    <citation type="submission" date="2022-06" db="EMBL/GenBank/DDBJ databases">
        <title>Sphingomicrobium sedimins sp. nov., a marine bacterium isolated from tidal flat.</title>
        <authorList>
            <person name="Kim C.-H."/>
            <person name="Yoo Y."/>
            <person name="Kim J.-J."/>
        </authorList>
    </citation>
    <scope>NUCLEOTIDE SEQUENCE</scope>
    <source>
        <strain evidence="2">GRR-S6-50</strain>
    </source>
</reference>
<proteinExistence type="predicted"/>
<name>A0A9X2EG20_9SPHN</name>
<protein>
    <submittedName>
        <fullName evidence="2">Uncharacterized protein</fullName>
    </submittedName>
</protein>
<feature type="transmembrane region" description="Helical" evidence="1">
    <location>
        <begin position="51"/>
        <end position="78"/>
    </location>
</feature>
<accession>A0A9X2EG20</accession>
<keyword evidence="1" id="KW-1133">Transmembrane helix</keyword>
<dbReference type="EMBL" id="JAMSHT010000001">
    <property type="protein sequence ID" value="MCM8556837.1"/>
    <property type="molecule type" value="Genomic_DNA"/>
</dbReference>
<dbReference type="AlphaFoldDB" id="A0A9X2EG20"/>